<protein>
    <submittedName>
        <fullName evidence="11">Transcriptional-regulating factor 1 isoform X9</fullName>
    </submittedName>
</protein>
<dbReference type="SUPFAM" id="SSF46689">
    <property type="entry name" value="Homeodomain-like"/>
    <property type="match status" value="1"/>
</dbReference>
<dbReference type="PROSITE" id="PS00028">
    <property type="entry name" value="ZINC_FINGER_C2H2_1"/>
    <property type="match status" value="2"/>
</dbReference>
<dbReference type="PANTHER" id="PTHR16089:SF19">
    <property type="entry name" value="TRANSCRIPTIONAL-REGULATING FACTOR 1"/>
    <property type="match status" value="1"/>
</dbReference>
<dbReference type="InterPro" id="IPR013087">
    <property type="entry name" value="Znf_C2H2_type"/>
</dbReference>
<reference evidence="11" key="1">
    <citation type="submission" date="2025-08" db="UniProtKB">
        <authorList>
            <consortium name="RefSeq"/>
        </authorList>
    </citation>
    <scope>IDENTIFICATION</scope>
    <source>
        <tissue evidence="11">Liver</tissue>
    </source>
</reference>
<evidence type="ECO:0000259" key="8">
    <source>
        <dbReference type="PROSITE" id="PS51156"/>
    </source>
</evidence>
<keyword evidence="10" id="KW-1185">Reference proteome</keyword>
<proteinExistence type="predicted"/>
<feature type="region of interest" description="Disordered" evidence="6">
    <location>
        <begin position="200"/>
        <end position="230"/>
    </location>
</feature>
<dbReference type="Gene3D" id="1.10.10.60">
    <property type="entry name" value="Homeodomain-like"/>
    <property type="match status" value="1"/>
</dbReference>
<feature type="compositionally biased region" description="Low complexity" evidence="6">
    <location>
        <begin position="260"/>
        <end position="270"/>
    </location>
</feature>
<feature type="domain" description="ELM2" evidence="8">
    <location>
        <begin position="696"/>
        <end position="787"/>
    </location>
</feature>
<dbReference type="PROSITE" id="PS51293">
    <property type="entry name" value="SANT"/>
    <property type="match status" value="1"/>
</dbReference>
<evidence type="ECO:0000256" key="2">
    <source>
        <dbReference type="ARBA" id="ARBA00023015"/>
    </source>
</evidence>
<keyword evidence="5" id="KW-0863">Zinc-finger</keyword>
<dbReference type="PROSITE" id="PS51156">
    <property type="entry name" value="ELM2"/>
    <property type="match status" value="1"/>
</dbReference>
<dbReference type="SMART" id="SM00717">
    <property type="entry name" value="SANT"/>
    <property type="match status" value="1"/>
</dbReference>
<evidence type="ECO:0000313" key="10">
    <source>
        <dbReference type="Proteomes" id="UP000886700"/>
    </source>
</evidence>
<dbReference type="InterPro" id="IPR000949">
    <property type="entry name" value="ELM2_dom"/>
</dbReference>
<organism evidence="10 11">
    <name type="scientific">Mesocricetus auratus</name>
    <name type="common">Golden hamster</name>
    <dbReference type="NCBI Taxonomy" id="10036"/>
    <lineage>
        <taxon>Eukaryota</taxon>
        <taxon>Metazoa</taxon>
        <taxon>Chordata</taxon>
        <taxon>Craniata</taxon>
        <taxon>Vertebrata</taxon>
        <taxon>Euteleostomi</taxon>
        <taxon>Mammalia</taxon>
        <taxon>Eutheria</taxon>
        <taxon>Euarchontoglires</taxon>
        <taxon>Glires</taxon>
        <taxon>Rodentia</taxon>
        <taxon>Myomorpha</taxon>
        <taxon>Muroidea</taxon>
        <taxon>Cricetidae</taxon>
        <taxon>Cricetinae</taxon>
        <taxon>Mesocricetus</taxon>
    </lineage>
</organism>
<name>A0ABM2WAV1_MESAU</name>
<evidence type="ECO:0000259" key="7">
    <source>
        <dbReference type="PROSITE" id="PS50157"/>
    </source>
</evidence>
<dbReference type="RefSeq" id="XP_040585426.1">
    <property type="nucleotide sequence ID" value="XM_040729492.1"/>
</dbReference>
<evidence type="ECO:0000256" key="4">
    <source>
        <dbReference type="ARBA" id="ARBA00023242"/>
    </source>
</evidence>
<feature type="region of interest" description="Disordered" evidence="6">
    <location>
        <begin position="259"/>
        <end position="316"/>
    </location>
</feature>
<dbReference type="SUPFAM" id="SSF57667">
    <property type="entry name" value="beta-beta-alpha zinc fingers"/>
    <property type="match status" value="1"/>
</dbReference>
<feature type="domain" description="C2H2-type" evidence="7">
    <location>
        <begin position="511"/>
        <end position="538"/>
    </location>
</feature>
<dbReference type="Gene3D" id="3.30.160.60">
    <property type="entry name" value="Classic Zinc Finger"/>
    <property type="match status" value="1"/>
</dbReference>
<dbReference type="Pfam" id="PF01448">
    <property type="entry name" value="ELM2"/>
    <property type="match status" value="1"/>
</dbReference>
<feature type="region of interest" description="Disordered" evidence="6">
    <location>
        <begin position="333"/>
        <end position="353"/>
    </location>
</feature>
<dbReference type="Pfam" id="PF13912">
    <property type="entry name" value="zf-C2H2_6"/>
    <property type="match status" value="2"/>
</dbReference>
<feature type="compositionally biased region" description="Low complexity" evidence="6">
    <location>
        <begin position="333"/>
        <end position="348"/>
    </location>
</feature>
<keyword evidence="5" id="KW-0479">Metal-binding</keyword>
<dbReference type="GeneID" id="101827237"/>
<evidence type="ECO:0000256" key="5">
    <source>
        <dbReference type="PROSITE-ProRule" id="PRU00042"/>
    </source>
</evidence>
<dbReference type="PROSITE" id="PS50157">
    <property type="entry name" value="ZINC_FINGER_C2H2_2"/>
    <property type="match status" value="2"/>
</dbReference>
<feature type="compositionally biased region" description="Low complexity" evidence="6">
    <location>
        <begin position="994"/>
        <end position="1008"/>
    </location>
</feature>
<feature type="compositionally biased region" description="Acidic residues" evidence="6">
    <location>
        <begin position="868"/>
        <end position="886"/>
    </location>
</feature>
<dbReference type="PANTHER" id="PTHR16089">
    <property type="entry name" value="REST COREPRESSOR COREST PROTEIN-RELATED"/>
    <property type="match status" value="1"/>
</dbReference>
<evidence type="ECO:0000259" key="9">
    <source>
        <dbReference type="PROSITE" id="PS51293"/>
    </source>
</evidence>
<dbReference type="SMART" id="SM01189">
    <property type="entry name" value="ELM2"/>
    <property type="match status" value="1"/>
</dbReference>
<comment type="subcellular location">
    <subcellularLocation>
        <location evidence="1">Nucleus</location>
    </subcellularLocation>
</comment>
<dbReference type="SMART" id="SM00355">
    <property type="entry name" value="ZnF_C2H2"/>
    <property type="match status" value="3"/>
</dbReference>
<feature type="region of interest" description="Disordered" evidence="6">
    <location>
        <begin position="962"/>
        <end position="1011"/>
    </location>
</feature>
<feature type="region of interest" description="Disordered" evidence="6">
    <location>
        <begin position="868"/>
        <end position="921"/>
    </location>
</feature>
<accession>A0ABM2WAV1</accession>
<keyword evidence="4" id="KW-0539">Nucleus</keyword>
<gene>
    <name evidence="11" type="primary">Trerf1</name>
</gene>
<feature type="domain" description="SANT" evidence="9">
    <location>
        <begin position="802"/>
        <end position="853"/>
    </location>
</feature>
<sequence>MGDQQLYKTNHVAHGGENLFYQQPPLGVHGGLNHSYGNTISGAGMDAPQVSPISPHFPPDTRDSLGLPIGSKNLGQMDASRQGGWGSHAGPGNHVQLRSNLSNSNMMWGAPAQVEATDGYQYTYSQASEIRTQKLTSGVLHKLDSFTQVFANQNLRIQVNNMAQVLHTQSAVMDGAPDSALRQLLSQKPVEPPASAIASRYQQVPQQPHPGFTGGLPKPALPVGQHTPQGHLYYDYQQPLAQMSLQGGQPLQAPQVLSSHMQPMQQHQYYPQPPPQQQQAGLQRISMQDMQQQPQQQIRPSQPQQQQQQQLQLQQRQGSLQIPQYYQPQPMMQHLQEQQQPPMHLQPPSYHRDPHQYTPEQAHAVQLIQLGSMPQYYYQEPQQPYSHPLYQQSHLAQHQQREDSQLKTYSSDRQTPAMLSSHGDMVPPDTGVADPANSEMARVSSTLPHQPLLSPSGVHLNNMGPPHQQPSPSAMWPQMHLPDGRTQPGSPESSGQTKGAFGEQFDAKNKLTCSICLKEFKSLPALNGHMRSHGGMRASPSLKQEIPRKHHQAGSAKVEEPLKALPEKKKFRHRPEPLFIPPPPSSYAPNPTSYSGATLYQSQLRSPRVLGDHLLLDPARELPPYTPPPMLSPVRQGSGLFSNVLISGHGPGVHPQLPLTPLTPTPRVLLCRSSSIDGSNVTVTPGPGEQTVDVEPRINIGLRFQAEIPELQDVSALAQDTHKATLVWKPWPELENQALQQQVENLLNLCCSSALPGGGTNSEFALHSLFEAKGDVMATLEMLLLRKPVRLKCHPLANYHYAGSDKWTSLERKLFNKALATYSKDFIFVQKMVKSKTVAQCVEYYYTWKKIMRLGRRHRTRLAEIIDDCMTSEEEEEAEEEEEDLEEDRKSIKEEESEVPKSPEPPPAPALAPTEGPPVQAVGQPSGSFICEMPNCGADCRCHVTPFLPQVFSSRQALNGHARIHGGTNQVTKTRGAVPSGKQKPGGTQSGYCSVKSSPSHSTTSGETDPTTIFPCKECGKVFFKIKSRNAHMKTHRQQEEQQRQKAQKAAFAAEMAATIDRTTGPVGAPELLPLDQLGLMKPVKDVDILDDDVAQQLGVMDEAEVVGTDLLLDDQDSVLLQGDTEL</sequence>
<evidence type="ECO:0000256" key="6">
    <source>
        <dbReference type="SAM" id="MobiDB-lite"/>
    </source>
</evidence>
<evidence type="ECO:0000313" key="11">
    <source>
        <dbReference type="RefSeq" id="XP_040585426.1"/>
    </source>
</evidence>
<evidence type="ECO:0000256" key="3">
    <source>
        <dbReference type="ARBA" id="ARBA00023163"/>
    </source>
</evidence>
<evidence type="ECO:0000256" key="1">
    <source>
        <dbReference type="ARBA" id="ARBA00004123"/>
    </source>
</evidence>
<keyword evidence="3" id="KW-0804">Transcription</keyword>
<feature type="compositionally biased region" description="Polar residues" evidence="6">
    <location>
        <begin position="487"/>
        <end position="497"/>
    </location>
</feature>
<dbReference type="InterPro" id="IPR036236">
    <property type="entry name" value="Znf_C2H2_sf"/>
</dbReference>
<dbReference type="InterPro" id="IPR001005">
    <property type="entry name" value="SANT/Myb"/>
</dbReference>
<feature type="region of interest" description="Disordered" evidence="6">
    <location>
        <begin position="391"/>
        <end position="500"/>
    </location>
</feature>
<feature type="compositionally biased region" description="Low complexity" evidence="6">
    <location>
        <begin position="277"/>
        <end position="316"/>
    </location>
</feature>
<feature type="domain" description="C2H2-type" evidence="7">
    <location>
        <begin position="1014"/>
        <end position="1041"/>
    </location>
</feature>
<dbReference type="Proteomes" id="UP000886700">
    <property type="component" value="Unplaced"/>
</dbReference>
<feature type="compositionally biased region" description="Polar residues" evidence="6">
    <location>
        <begin position="406"/>
        <end position="418"/>
    </location>
</feature>
<dbReference type="InterPro" id="IPR051066">
    <property type="entry name" value="Trans_reg/Corepressor"/>
</dbReference>
<dbReference type="InterPro" id="IPR009057">
    <property type="entry name" value="Homeodomain-like_sf"/>
</dbReference>
<dbReference type="InterPro" id="IPR017884">
    <property type="entry name" value="SANT_dom"/>
</dbReference>
<keyword evidence="5" id="KW-0862">Zinc</keyword>
<feature type="compositionally biased region" description="Basic and acidic residues" evidence="6">
    <location>
        <begin position="887"/>
        <end position="901"/>
    </location>
</feature>
<keyword evidence="2" id="KW-0805">Transcription regulation</keyword>